<evidence type="ECO:0000256" key="1">
    <source>
        <dbReference type="SAM" id="Phobius"/>
    </source>
</evidence>
<feature type="transmembrane region" description="Helical" evidence="1">
    <location>
        <begin position="217"/>
        <end position="234"/>
    </location>
</feature>
<dbReference type="KEGG" id="sllo:ISP08_11780"/>
<evidence type="ECO:0000313" key="3">
    <source>
        <dbReference type="Proteomes" id="UP000594455"/>
    </source>
</evidence>
<evidence type="ECO:0000313" key="2">
    <source>
        <dbReference type="EMBL" id="QPM74984.1"/>
    </source>
</evidence>
<feature type="transmembrane region" description="Helical" evidence="1">
    <location>
        <begin position="113"/>
        <end position="133"/>
    </location>
</feature>
<sequence length="284" mass="32601">MMDAKKIKRKKIDERTFWSGMIVVWLSILMFTPLFIFIFIRQSQGLSPAEFAMPDMNMAQMGVYWSYPILQASGIIALFWSYLSVLLGLMTSSKGIKWLPIKKAKINSLHRQISLLVIGMILVHAVATSFNNMGDSFITSFIPWQAPWEGGNFSYNLGIFGFYLAILLGPTFYLRSKLSTKAWLFAHRFTLLIYILSLWHTLVLGTNISYYSWVEPFIWILQIPLLLLLIRRLLKSSISKKKYTKNGYFWNRIIRYGMVGLCGGAIIIVFIIILTGNTGFLSMT</sequence>
<keyword evidence="1 2" id="KW-0812">Transmembrane</keyword>
<dbReference type="EMBL" id="CP064056">
    <property type="protein sequence ID" value="QPM74984.1"/>
    <property type="molecule type" value="Genomic_DNA"/>
</dbReference>
<gene>
    <name evidence="2" type="ORF">ISP08_11780</name>
</gene>
<reference evidence="2 3" key="1">
    <citation type="submission" date="2020-10" db="EMBL/GenBank/DDBJ databases">
        <title>Closed genome sequences of Staphylococcus lloydii sp. nov. and Staphylococcus durrellii sp. nov. Isolated from Captive Fruit Bats (Pteropus livingstonii).</title>
        <authorList>
            <person name="Fountain K."/>
        </authorList>
    </citation>
    <scope>NUCLEOTIDE SEQUENCE [LARGE SCALE GENOMIC DNA]</scope>
    <source>
        <strain evidence="2 3">23_2_7_LY</strain>
    </source>
</reference>
<keyword evidence="1" id="KW-0472">Membrane</keyword>
<feature type="transmembrane region" description="Helical" evidence="1">
    <location>
        <begin position="153"/>
        <end position="173"/>
    </location>
</feature>
<feature type="transmembrane region" description="Helical" evidence="1">
    <location>
        <begin position="254"/>
        <end position="274"/>
    </location>
</feature>
<feature type="transmembrane region" description="Helical" evidence="1">
    <location>
        <begin position="185"/>
        <end position="205"/>
    </location>
</feature>
<dbReference type="Proteomes" id="UP000594455">
    <property type="component" value="Chromosome"/>
</dbReference>
<keyword evidence="1" id="KW-1133">Transmembrane helix</keyword>
<dbReference type="AlphaFoldDB" id="A0A7T1AZI3"/>
<accession>A0A7T1AZI3</accession>
<feature type="transmembrane region" description="Helical" evidence="1">
    <location>
        <begin position="69"/>
        <end position="92"/>
    </location>
</feature>
<feature type="transmembrane region" description="Helical" evidence="1">
    <location>
        <begin position="21"/>
        <end position="40"/>
    </location>
</feature>
<proteinExistence type="predicted"/>
<organism evidence="2 3">
    <name type="scientific">Staphylococcus lloydii</name>
    <dbReference type="NCBI Taxonomy" id="2781774"/>
    <lineage>
        <taxon>Bacteria</taxon>
        <taxon>Bacillati</taxon>
        <taxon>Bacillota</taxon>
        <taxon>Bacilli</taxon>
        <taxon>Bacillales</taxon>
        <taxon>Staphylococcaceae</taxon>
        <taxon>Staphylococcus</taxon>
    </lineage>
</organism>
<keyword evidence="3" id="KW-1185">Reference proteome</keyword>
<protein>
    <submittedName>
        <fullName evidence="2">Ferric reductase-like transmembrane domain-containing protein</fullName>
    </submittedName>
</protein>
<name>A0A7T1AZI3_9STAP</name>